<evidence type="ECO:0000256" key="3">
    <source>
        <dbReference type="ARBA" id="ARBA00022801"/>
    </source>
</evidence>
<feature type="region of interest" description="Disordered" evidence="12">
    <location>
        <begin position="459"/>
        <end position="478"/>
    </location>
</feature>
<dbReference type="InterPro" id="IPR037138">
    <property type="entry name" value="His_deacetylse_dom_sf"/>
</dbReference>
<dbReference type="GO" id="GO:0141221">
    <property type="term" value="F:histone deacetylase activity, hydrolytic mechanism"/>
    <property type="evidence" value="ECO:0007669"/>
    <property type="project" value="UniProtKB-EC"/>
</dbReference>
<sequence>MAPTPAPEPEHLEWKSLPQAEIERLIDAEADRNGIEKPQGYKVSFHYNADVESHHFGKTHPMKPWRLMLSKQLIVGYGLQYAMECYQSLPATRQELARFHTDRYLDFLGIVNPLNMEDWKAERDRFGFGDDCPVFDGMWDYVSLYGGASLQAARTLMSHEADIAINWSGGLHHAKKSAASGFCYVNDIVLAIQEMLRHHARVLYVDIDVHHGDGVEQAFWSTDRVCTLSYHKYDPEVFFPGTGGADETGPPHSRDEGAHHALNVPLDDGIDDEQYGDLFRRITGAVIDAFDPGAIVLQCGADSLGGDRLGRFNLNIKAHGACVAFVKSRCHDRPLLILGGGGYTPRNVARTWCHETALAVGAELRGTLPAHIPYRQAFMGEDNGAGLLYPELHNIEGKRHQNRHSPAGLARLVENVLTQLRYVRGAPSVQMQELPRDYSRARAEAEERFQEELMEMDGVAEGRRRRKEKNVGGRGEFR</sequence>
<evidence type="ECO:0000256" key="12">
    <source>
        <dbReference type="SAM" id="MobiDB-lite"/>
    </source>
</evidence>
<gene>
    <name evidence="14" type="ORF">BDY21DRAFT_290979</name>
</gene>
<name>A0A6A6NSZ9_9PEZI</name>
<evidence type="ECO:0000256" key="6">
    <source>
        <dbReference type="ARBA" id="ARBA00023163"/>
    </source>
</evidence>
<dbReference type="AlphaFoldDB" id="A0A6A6NSZ9"/>
<dbReference type="InterPro" id="IPR003084">
    <property type="entry name" value="HDAC_I/II"/>
</dbReference>
<dbReference type="OrthoDB" id="1918432at2759"/>
<keyword evidence="7 8" id="KW-0539">Nucleus</keyword>
<evidence type="ECO:0000256" key="8">
    <source>
        <dbReference type="PIRNR" id="PIRNR037913"/>
    </source>
</evidence>
<keyword evidence="11" id="KW-0479">Metal-binding</keyword>
<keyword evidence="3 8" id="KW-0378">Hydrolase</keyword>
<keyword evidence="5 8" id="KW-0805">Transcription regulation</keyword>
<dbReference type="PRINTS" id="PR01271">
    <property type="entry name" value="HISDACETLASE"/>
</dbReference>
<feature type="compositionally biased region" description="Basic and acidic residues" evidence="12">
    <location>
        <begin position="469"/>
        <end position="478"/>
    </location>
</feature>
<feature type="domain" description="Histone deacetylase" evidence="13">
    <location>
        <begin position="60"/>
        <end position="357"/>
    </location>
</feature>
<feature type="binding site" evidence="10">
    <location>
        <position position="181"/>
    </location>
    <ligand>
        <name>substrate</name>
    </ligand>
</feature>
<dbReference type="PANTHER" id="PTHR10625:SF36">
    <property type="entry name" value="HISTONE DEACETYLASE 3"/>
    <property type="match status" value="1"/>
</dbReference>
<evidence type="ECO:0000256" key="4">
    <source>
        <dbReference type="ARBA" id="ARBA00022853"/>
    </source>
</evidence>
<dbReference type="PIRSF" id="PIRSF037913">
    <property type="entry name" value="His_deacetylse_1"/>
    <property type="match status" value="1"/>
</dbReference>
<proteinExistence type="inferred from homology"/>
<comment type="subcellular location">
    <subcellularLocation>
        <location evidence="1 8">Nucleus</location>
    </subcellularLocation>
</comment>
<evidence type="ECO:0000256" key="2">
    <source>
        <dbReference type="ARBA" id="ARBA00012111"/>
    </source>
</evidence>
<protein>
    <recommendedName>
        <fullName evidence="2 8">Histone deacetylase</fullName>
        <ecNumber evidence="2 8">3.5.1.98</ecNumber>
    </recommendedName>
</protein>
<dbReference type="InterPro" id="IPR000286">
    <property type="entry name" value="HDACs"/>
</dbReference>
<feature type="binding site" evidence="10">
    <location>
        <position position="343"/>
    </location>
    <ligand>
        <name>substrate</name>
    </ligand>
</feature>
<dbReference type="EC" id="3.5.1.98" evidence="2 8"/>
<evidence type="ECO:0000256" key="10">
    <source>
        <dbReference type="PIRSR" id="PIRSR037913-2"/>
    </source>
</evidence>
<evidence type="ECO:0000259" key="13">
    <source>
        <dbReference type="Pfam" id="PF00850"/>
    </source>
</evidence>
<feature type="binding site" evidence="11">
    <location>
        <position position="302"/>
    </location>
    <ligand>
        <name>a divalent metal cation</name>
        <dbReference type="ChEBI" id="CHEBI:60240"/>
    </ligand>
</feature>
<comment type="similarity">
    <text evidence="8">Belongs to the histone deacetylase family. HD Type 1 subfamily.</text>
</comment>
<reference evidence="14" key="1">
    <citation type="journal article" date="2020" name="Stud. Mycol.">
        <title>101 Dothideomycetes genomes: a test case for predicting lifestyles and emergence of pathogens.</title>
        <authorList>
            <person name="Haridas S."/>
            <person name="Albert R."/>
            <person name="Binder M."/>
            <person name="Bloem J."/>
            <person name="Labutti K."/>
            <person name="Salamov A."/>
            <person name="Andreopoulos B."/>
            <person name="Baker S."/>
            <person name="Barry K."/>
            <person name="Bills G."/>
            <person name="Bluhm B."/>
            <person name="Cannon C."/>
            <person name="Castanera R."/>
            <person name="Culley D."/>
            <person name="Daum C."/>
            <person name="Ezra D."/>
            <person name="Gonzalez J."/>
            <person name="Henrissat B."/>
            <person name="Kuo A."/>
            <person name="Liang C."/>
            <person name="Lipzen A."/>
            <person name="Lutzoni F."/>
            <person name="Magnuson J."/>
            <person name="Mondo S."/>
            <person name="Nolan M."/>
            <person name="Ohm R."/>
            <person name="Pangilinan J."/>
            <person name="Park H.-J."/>
            <person name="Ramirez L."/>
            <person name="Alfaro M."/>
            <person name="Sun H."/>
            <person name="Tritt A."/>
            <person name="Yoshinaga Y."/>
            <person name="Zwiers L.-H."/>
            <person name="Turgeon B."/>
            <person name="Goodwin S."/>
            <person name="Spatafora J."/>
            <person name="Crous P."/>
            <person name="Grigoriev I."/>
        </authorList>
    </citation>
    <scope>NUCLEOTIDE SEQUENCE</scope>
    <source>
        <strain evidence="14">ATCC 16933</strain>
    </source>
</reference>
<evidence type="ECO:0000313" key="14">
    <source>
        <dbReference type="EMBL" id="KAF2454552.1"/>
    </source>
</evidence>
<dbReference type="InterPro" id="IPR023696">
    <property type="entry name" value="Ureohydrolase_dom_sf"/>
</dbReference>
<dbReference type="GO" id="GO:0070210">
    <property type="term" value="C:Rpd3L-Expanded complex"/>
    <property type="evidence" value="ECO:0007669"/>
    <property type="project" value="TreeGrafter"/>
</dbReference>
<evidence type="ECO:0000313" key="15">
    <source>
        <dbReference type="Proteomes" id="UP000799766"/>
    </source>
</evidence>
<dbReference type="Gene3D" id="3.40.800.20">
    <property type="entry name" value="Histone deacetylase domain"/>
    <property type="match status" value="1"/>
</dbReference>
<organism evidence="14 15">
    <name type="scientific">Lineolata rhizophorae</name>
    <dbReference type="NCBI Taxonomy" id="578093"/>
    <lineage>
        <taxon>Eukaryota</taxon>
        <taxon>Fungi</taxon>
        <taxon>Dikarya</taxon>
        <taxon>Ascomycota</taxon>
        <taxon>Pezizomycotina</taxon>
        <taxon>Dothideomycetes</taxon>
        <taxon>Dothideomycetes incertae sedis</taxon>
        <taxon>Lineolatales</taxon>
        <taxon>Lineolataceae</taxon>
        <taxon>Lineolata</taxon>
    </lineage>
</organism>
<comment type="catalytic activity">
    <reaction evidence="8">
        <text>N(6)-acetyl-L-lysyl-[histone] + H2O = L-lysyl-[histone] + acetate</text>
        <dbReference type="Rhea" id="RHEA:58196"/>
        <dbReference type="Rhea" id="RHEA-COMP:9845"/>
        <dbReference type="Rhea" id="RHEA-COMP:11338"/>
        <dbReference type="ChEBI" id="CHEBI:15377"/>
        <dbReference type="ChEBI" id="CHEBI:29969"/>
        <dbReference type="ChEBI" id="CHEBI:30089"/>
        <dbReference type="ChEBI" id="CHEBI:61930"/>
        <dbReference type="EC" id="3.5.1.98"/>
    </reaction>
</comment>
<feature type="binding site" evidence="11">
    <location>
        <position position="210"/>
    </location>
    <ligand>
        <name>a divalent metal cation</name>
        <dbReference type="ChEBI" id="CHEBI:60240"/>
    </ligand>
</feature>
<dbReference type="PANTHER" id="PTHR10625">
    <property type="entry name" value="HISTONE DEACETYLASE HDAC1-RELATED"/>
    <property type="match status" value="1"/>
</dbReference>
<dbReference type="GO" id="GO:0040029">
    <property type="term" value="P:epigenetic regulation of gene expression"/>
    <property type="evidence" value="ECO:0007669"/>
    <property type="project" value="TreeGrafter"/>
</dbReference>
<evidence type="ECO:0000256" key="5">
    <source>
        <dbReference type="ARBA" id="ARBA00023015"/>
    </source>
</evidence>
<keyword evidence="15" id="KW-1185">Reference proteome</keyword>
<dbReference type="PRINTS" id="PR01270">
    <property type="entry name" value="HDASUPER"/>
</dbReference>
<feature type="active site" description="Proton acceptor" evidence="9">
    <location>
        <position position="173"/>
    </location>
</feature>
<dbReference type="EMBL" id="MU001690">
    <property type="protein sequence ID" value="KAF2454552.1"/>
    <property type="molecule type" value="Genomic_DNA"/>
</dbReference>
<feature type="binding site" evidence="10">
    <location>
        <position position="131"/>
    </location>
    <ligand>
        <name>substrate</name>
    </ligand>
</feature>
<evidence type="ECO:0000256" key="9">
    <source>
        <dbReference type="PIRSR" id="PIRSR037913-1"/>
    </source>
</evidence>
<dbReference type="Proteomes" id="UP000799766">
    <property type="component" value="Unassembled WGS sequence"/>
</dbReference>
<dbReference type="GO" id="GO:0046872">
    <property type="term" value="F:metal ion binding"/>
    <property type="evidence" value="ECO:0007669"/>
    <property type="project" value="UniProtKB-KW"/>
</dbReference>
<dbReference type="InterPro" id="IPR023801">
    <property type="entry name" value="His_deacetylse_dom"/>
</dbReference>
<dbReference type="Pfam" id="PF00850">
    <property type="entry name" value="Hist_deacetyl"/>
    <property type="match status" value="1"/>
</dbReference>
<keyword evidence="6 8" id="KW-0804">Transcription</keyword>
<evidence type="ECO:0000256" key="7">
    <source>
        <dbReference type="ARBA" id="ARBA00023242"/>
    </source>
</evidence>
<dbReference type="SUPFAM" id="SSF52768">
    <property type="entry name" value="Arginase/deacetylase"/>
    <property type="match status" value="1"/>
</dbReference>
<accession>A0A6A6NSZ9</accession>
<feature type="binding site" evidence="11">
    <location>
        <position position="208"/>
    </location>
    <ligand>
        <name>a divalent metal cation</name>
        <dbReference type="ChEBI" id="CHEBI:60240"/>
    </ligand>
</feature>
<evidence type="ECO:0000256" key="11">
    <source>
        <dbReference type="PIRSR" id="PIRSR037913-3"/>
    </source>
</evidence>
<evidence type="ECO:0000256" key="1">
    <source>
        <dbReference type="ARBA" id="ARBA00004123"/>
    </source>
</evidence>
<keyword evidence="4 8" id="KW-0156">Chromatin regulator</keyword>